<sequence length="112" mass="13115">MRKRYFVASAMNLLVLCIPLFSYTWDYAWSRIDGGFSLSRSWQIFLPHIALMARVISVQQFFCIIFCASTFTVLLFVTYLVSAQLFCIWNGQTRMEYLLVSANFTIIEIDRN</sequence>
<keyword evidence="1" id="KW-1133">Transmembrane helix</keyword>
<name>A0A183FAP2_HELPZ</name>
<dbReference type="AlphaFoldDB" id="A0A183FAP2"/>
<accession>A0A183FAP2</accession>
<organism evidence="3 4">
    <name type="scientific">Heligmosomoides polygyrus</name>
    <name type="common">Parasitic roundworm</name>
    <dbReference type="NCBI Taxonomy" id="6339"/>
    <lineage>
        <taxon>Eukaryota</taxon>
        <taxon>Metazoa</taxon>
        <taxon>Ecdysozoa</taxon>
        <taxon>Nematoda</taxon>
        <taxon>Chromadorea</taxon>
        <taxon>Rhabditida</taxon>
        <taxon>Rhabditina</taxon>
        <taxon>Rhabditomorpha</taxon>
        <taxon>Strongyloidea</taxon>
        <taxon>Heligmosomidae</taxon>
        <taxon>Heligmosomoides</taxon>
    </lineage>
</organism>
<keyword evidence="1" id="KW-0812">Transmembrane</keyword>
<keyword evidence="1" id="KW-0472">Membrane</keyword>
<accession>A0A3P7VLD7</accession>
<dbReference type="OrthoDB" id="302728at2759"/>
<evidence type="ECO:0000313" key="4">
    <source>
        <dbReference type="WBParaSite" id="HPBE_0000323401-mRNA-1"/>
    </source>
</evidence>
<evidence type="ECO:0000313" key="2">
    <source>
        <dbReference type="EMBL" id="VDO32453.1"/>
    </source>
</evidence>
<feature type="transmembrane region" description="Helical" evidence="1">
    <location>
        <begin position="5"/>
        <end position="25"/>
    </location>
</feature>
<keyword evidence="3" id="KW-1185">Reference proteome</keyword>
<reference evidence="2 3" key="1">
    <citation type="submission" date="2018-11" db="EMBL/GenBank/DDBJ databases">
        <authorList>
            <consortium name="Pathogen Informatics"/>
        </authorList>
    </citation>
    <scope>NUCLEOTIDE SEQUENCE [LARGE SCALE GENOMIC DNA]</scope>
</reference>
<dbReference type="EMBL" id="UZAH01007281">
    <property type="protein sequence ID" value="VDO32453.1"/>
    <property type="molecule type" value="Genomic_DNA"/>
</dbReference>
<protein>
    <submittedName>
        <fullName evidence="4">Inner membrane protein</fullName>
    </submittedName>
</protein>
<gene>
    <name evidence="2" type="ORF">HPBE_LOCUS3235</name>
</gene>
<proteinExistence type="predicted"/>
<evidence type="ECO:0000256" key="1">
    <source>
        <dbReference type="SAM" id="Phobius"/>
    </source>
</evidence>
<evidence type="ECO:0000313" key="3">
    <source>
        <dbReference type="Proteomes" id="UP000050761"/>
    </source>
</evidence>
<reference evidence="4" key="2">
    <citation type="submission" date="2019-09" db="UniProtKB">
        <authorList>
            <consortium name="WormBaseParasite"/>
        </authorList>
    </citation>
    <scope>IDENTIFICATION</scope>
</reference>
<dbReference type="Proteomes" id="UP000050761">
    <property type="component" value="Unassembled WGS sequence"/>
</dbReference>
<dbReference type="WBParaSite" id="HPBE_0000323401-mRNA-1">
    <property type="protein sequence ID" value="HPBE_0000323401-mRNA-1"/>
    <property type="gene ID" value="HPBE_0000323401"/>
</dbReference>